<keyword evidence="4" id="KW-1185">Reference proteome</keyword>
<dbReference type="Gene3D" id="2.30.29.30">
    <property type="entry name" value="Pleckstrin-homology domain (PH domain)/Phosphotyrosine-binding domain (PTB)"/>
    <property type="match status" value="1"/>
</dbReference>
<dbReference type="InParanoid" id="A0A1Y1YZQ3"/>
<dbReference type="OrthoDB" id="185175at2759"/>
<dbReference type="Pfam" id="PF00169">
    <property type="entry name" value="PH"/>
    <property type="match status" value="1"/>
</dbReference>
<gene>
    <name evidence="3" type="ORF">K493DRAFT_311676</name>
</gene>
<sequence length="421" mass="47051">MTVTNKSLAHMQTLALLDGSKSRSMYSSDAASLSSPMLPRKRRPAFPQYVESRKQAGPSNLAKSLDGLRDTLQAIVQQRRVSREDSSSHSAEPSYQTKVNELLESLDACLDKVVSESESSGPSTPAELGHESHDLVSSRKYSNASVSSNNSEKSESSAYFAWSSEFSHSPKFFKDQGAATPHQIKEVTLNEAYMDAVLAGWLNKLRISNTFFHRKAWKRRLLVLTSTHLYQFKSSSGQSMSTNSMEITASTTATICDKYPEKRWVLELQNGLAHPWYIQAESLEDFKTWLNSLRAITIRSKYAVRTLPEVPLGNLYREMARRASANNVQTTKPRVPRPCKSMSHTQSSSLIQNGGNKSETHISNMYQQSRRQSRPRIDVQISQSPLFNDGLLANINCSPTEITFPPIVSKKSNTLATVMEC</sequence>
<evidence type="ECO:0000259" key="2">
    <source>
        <dbReference type="PROSITE" id="PS50003"/>
    </source>
</evidence>
<organism evidence="3 4">
    <name type="scientific">Basidiobolus meristosporus CBS 931.73</name>
    <dbReference type="NCBI Taxonomy" id="1314790"/>
    <lineage>
        <taxon>Eukaryota</taxon>
        <taxon>Fungi</taxon>
        <taxon>Fungi incertae sedis</taxon>
        <taxon>Zoopagomycota</taxon>
        <taxon>Entomophthoromycotina</taxon>
        <taxon>Basidiobolomycetes</taxon>
        <taxon>Basidiobolales</taxon>
        <taxon>Basidiobolaceae</taxon>
        <taxon>Basidiobolus</taxon>
    </lineage>
</organism>
<evidence type="ECO:0000313" key="3">
    <source>
        <dbReference type="EMBL" id="ORY03522.1"/>
    </source>
</evidence>
<feature type="region of interest" description="Disordered" evidence="1">
    <location>
        <begin position="114"/>
        <end position="151"/>
    </location>
</feature>
<evidence type="ECO:0000313" key="4">
    <source>
        <dbReference type="Proteomes" id="UP000193498"/>
    </source>
</evidence>
<dbReference type="EMBL" id="MCFE01000045">
    <property type="protein sequence ID" value="ORY03522.1"/>
    <property type="molecule type" value="Genomic_DNA"/>
</dbReference>
<dbReference type="SUPFAM" id="SSF50729">
    <property type="entry name" value="PH domain-like"/>
    <property type="match status" value="1"/>
</dbReference>
<feature type="compositionally biased region" description="Basic and acidic residues" evidence="1">
    <location>
        <begin position="128"/>
        <end position="137"/>
    </location>
</feature>
<protein>
    <recommendedName>
        <fullName evidence="2">PH domain-containing protein</fullName>
    </recommendedName>
</protein>
<feature type="compositionally biased region" description="Polar residues" evidence="1">
    <location>
        <begin position="342"/>
        <end position="359"/>
    </location>
</feature>
<feature type="compositionally biased region" description="Low complexity" evidence="1">
    <location>
        <begin position="140"/>
        <end position="151"/>
    </location>
</feature>
<proteinExistence type="predicted"/>
<dbReference type="SMART" id="SM00233">
    <property type="entry name" value="PH"/>
    <property type="match status" value="1"/>
</dbReference>
<dbReference type="Proteomes" id="UP000193498">
    <property type="component" value="Unassembled WGS sequence"/>
</dbReference>
<reference evidence="3 4" key="1">
    <citation type="submission" date="2016-07" db="EMBL/GenBank/DDBJ databases">
        <title>Pervasive Adenine N6-methylation of Active Genes in Fungi.</title>
        <authorList>
            <consortium name="DOE Joint Genome Institute"/>
            <person name="Mondo S.J."/>
            <person name="Dannebaum R.O."/>
            <person name="Kuo R.C."/>
            <person name="Labutti K."/>
            <person name="Haridas S."/>
            <person name="Kuo A."/>
            <person name="Salamov A."/>
            <person name="Ahrendt S.R."/>
            <person name="Lipzen A."/>
            <person name="Sullivan W."/>
            <person name="Andreopoulos W.B."/>
            <person name="Clum A."/>
            <person name="Lindquist E."/>
            <person name="Daum C."/>
            <person name="Ramamoorthy G.K."/>
            <person name="Gryganskyi A."/>
            <person name="Culley D."/>
            <person name="Magnuson J.K."/>
            <person name="James T.Y."/>
            <person name="O'Malley M.A."/>
            <person name="Stajich J.E."/>
            <person name="Spatafora J.W."/>
            <person name="Visel A."/>
            <person name="Grigoriev I.V."/>
        </authorList>
    </citation>
    <scope>NUCLEOTIDE SEQUENCE [LARGE SCALE GENOMIC DNA]</scope>
    <source>
        <strain evidence="3 4">CBS 931.73</strain>
    </source>
</reference>
<dbReference type="InterPro" id="IPR001849">
    <property type="entry name" value="PH_domain"/>
</dbReference>
<feature type="domain" description="PH" evidence="2">
    <location>
        <begin position="195"/>
        <end position="298"/>
    </location>
</feature>
<comment type="caution">
    <text evidence="3">The sequence shown here is derived from an EMBL/GenBank/DDBJ whole genome shotgun (WGS) entry which is preliminary data.</text>
</comment>
<accession>A0A1Y1YZQ3</accession>
<dbReference type="AlphaFoldDB" id="A0A1Y1YZQ3"/>
<feature type="compositionally biased region" description="Low complexity" evidence="1">
    <location>
        <begin position="25"/>
        <end position="35"/>
    </location>
</feature>
<dbReference type="PROSITE" id="PS50003">
    <property type="entry name" value="PH_DOMAIN"/>
    <property type="match status" value="1"/>
</dbReference>
<feature type="region of interest" description="Disordered" evidence="1">
    <location>
        <begin position="25"/>
        <end position="64"/>
    </location>
</feature>
<feature type="region of interest" description="Disordered" evidence="1">
    <location>
        <begin position="324"/>
        <end position="359"/>
    </location>
</feature>
<dbReference type="InterPro" id="IPR011993">
    <property type="entry name" value="PH-like_dom_sf"/>
</dbReference>
<dbReference type="CDD" id="cd00821">
    <property type="entry name" value="PH"/>
    <property type="match status" value="1"/>
</dbReference>
<evidence type="ECO:0000256" key="1">
    <source>
        <dbReference type="SAM" id="MobiDB-lite"/>
    </source>
</evidence>
<name>A0A1Y1YZQ3_9FUNG</name>